<organism evidence="6 7">
    <name type="scientific">Papaver nudicaule</name>
    <name type="common">Iceland poppy</name>
    <dbReference type="NCBI Taxonomy" id="74823"/>
    <lineage>
        <taxon>Eukaryota</taxon>
        <taxon>Viridiplantae</taxon>
        <taxon>Streptophyta</taxon>
        <taxon>Embryophyta</taxon>
        <taxon>Tracheophyta</taxon>
        <taxon>Spermatophyta</taxon>
        <taxon>Magnoliopsida</taxon>
        <taxon>Ranunculales</taxon>
        <taxon>Papaveraceae</taxon>
        <taxon>Papaveroideae</taxon>
        <taxon>Papaver</taxon>
    </lineage>
</organism>
<dbReference type="PANTHER" id="PTHR47094">
    <property type="entry name" value="ELFLESS, ISOFORM B"/>
    <property type="match status" value="1"/>
</dbReference>
<dbReference type="GO" id="GO:0006511">
    <property type="term" value="P:ubiquitin-dependent protein catabolic process"/>
    <property type="evidence" value="ECO:0007669"/>
    <property type="project" value="TreeGrafter"/>
</dbReference>
<dbReference type="InterPro" id="IPR001841">
    <property type="entry name" value="Znf_RING"/>
</dbReference>
<keyword evidence="2 4" id="KW-0863">Zinc-finger</keyword>
<keyword evidence="1" id="KW-0479">Metal-binding</keyword>
<dbReference type="InterPro" id="IPR013083">
    <property type="entry name" value="Znf_RING/FYVE/PHD"/>
</dbReference>
<dbReference type="Proteomes" id="UP001177140">
    <property type="component" value="Unassembled WGS sequence"/>
</dbReference>
<dbReference type="GO" id="GO:0140082">
    <property type="term" value="F:SUMO-ubiquitin ligase activity"/>
    <property type="evidence" value="ECO:0007669"/>
    <property type="project" value="TreeGrafter"/>
</dbReference>
<accession>A0AA41VSN4</accession>
<dbReference type="AlphaFoldDB" id="A0AA41VSN4"/>
<dbReference type="GO" id="GO:0061630">
    <property type="term" value="F:ubiquitin protein ligase activity"/>
    <property type="evidence" value="ECO:0007669"/>
    <property type="project" value="InterPro"/>
</dbReference>
<dbReference type="InterPro" id="IPR017907">
    <property type="entry name" value="Znf_RING_CS"/>
</dbReference>
<feature type="domain" description="RING-type" evidence="5">
    <location>
        <begin position="97"/>
        <end position="135"/>
    </location>
</feature>
<sequence>MTTTDVGSIDVDDYEVVILSPGSYAQVLCMLCFVVRRLGIATITADRPIRTSRYMMRKRPATSGGRSNSKKKCAKKLVVTFQAVPPKPPPKELAFNCPVCMSSLVEATSTKCGHIFCKQCINYSLSAQSKCPTCRKKLSMKDTIRVYLPACEMS</sequence>
<dbReference type="SUPFAM" id="SSF57850">
    <property type="entry name" value="RING/U-box"/>
    <property type="match status" value="1"/>
</dbReference>
<evidence type="ECO:0000259" key="5">
    <source>
        <dbReference type="PROSITE" id="PS50089"/>
    </source>
</evidence>
<dbReference type="PROSITE" id="PS50089">
    <property type="entry name" value="ZF_RING_2"/>
    <property type="match status" value="1"/>
</dbReference>
<dbReference type="Pfam" id="PF13923">
    <property type="entry name" value="zf-C3HC4_2"/>
    <property type="match status" value="1"/>
</dbReference>
<evidence type="ECO:0000313" key="7">
    <source>
        <dbReference type="Proteomes" id="UP001177140"/>
    </source>
</evidence>
<dbReference type="GO" id="GO:0008270">
    <property type="term" value="F:zinc ion binding"/>
    <property type="evidence" value="ECO:0007669"/>
    <property type="project" value="UniProtKB-KW"/>
</dbReference>
<dbReference type="PANTHER" id="PTHR47094:SF1">
    <property type="entry name" value="RING-TYPE E3 UBIQUITIN TRANSFERASE"/>
    <property type="match status" value="1"/>
</dbReference>
<evidence type="ECO:0000256" key="1">
    <source>
        <dbReference type="ARBA" id="ARBA00022723"/>
    </source>
</evidence>
<reference evidence="6" key="1">
    <citation type="submission" date="2022-03" db="EMBL/GenBank/DDBJ databases">
        <title>A functionally conserved STORR gene fusion in Papaver species that diverged 16.8 million years ago.</title>
        <authorList>
            <person name="Catania T."/>
        </authorList>
    </citation>
    <scope>NUCLEOTIDE SEQUENCE</scope>
    <source>
        <strain evidence="6">S-191538</strain>
    </source>
</reference>
<protein>
    <recommendedName>
        <fullName evidence="5">RING-type domain-containing protein</fullName>
    </recommendedName>
</protein>
<evidence type="ECO:0000256" key="4">
    <source>
        <dbReference type="PROSITE-ProRule" id="PRU00175"/>
    </source>
</evidence>
<name>A0AA41VSN4_PAPNU</name>
<dbReference type="EMBL" id="JAJJMA010285375">
    <property type="protein sequence ID" value="MCL7046751.1"/>
    <property type="molecule type" value="Genomic_DNA"/>
</dbReference>
<dbReference type="InterPro" id="IPR049627">
    <property type="entry name" value="SLX8"/>
</dbReference>
<keyword evidence="3" id="KW-0862">Zinc</keyword>
<proteinExistence type="predicted"/>
<dbReference type="GO" id="GO:0032183">
    <property type="term" value="F:SUMO binding"/>
    <property type="evidence" value="ECO:0007669"/>
    <property type="project" value="TreeGrafter"/>
</dbReference>
<dbReference type="GO" id="GO:0033768">
    <property type="term" value="C:SUMO-targeted ubiquitin ligase complex"/>
    <property type="evidence" value="ECO:0007669"/>
    <property type="project" value="TreeGrafter"/>
</dbReference>
<dbReference type="SMART" id="SM00184">
    <property type="entry name" value="RING"/>
    <property type="match status" value="1"/>
</dbReference>
<evidence type="ECO:0000313" key="6">
    <source>
        <dbReference type="EMBL" id="MCL7046751.1"/>
    </source>
</evidence>
<dbReference type="Gene3D" id="3.30.40.10">
    <property type="entry name" value="Zinc/RING finger domain, C3HC4 (zinc finger)"/>
    <property type="match status" value="1"/>
</dbReference>
<gene>
    <name evidence="6" type="ORF">MKW94_015948</name>
</gene>
<evidence type="ECO:0000256" key="2">
    <source>
        <dbReference type="ARBA" id="ARBA00022771"/>
    </source>
</evidence>
<keyword evidence="7" id="KW-1185">Reference proteome</keyword>
<evidence type="ECO:0000256" key="3">
    <source>
        <dbReference type="ARBA" id="ARBA00022833"/>
    </source>
</evidence>
<dbReference type="PROSITE" id="PS00518">
    <property type="entry name" value="ZF_RING_1"/>
    <property type="match status" value="1"/>
</dbReference>
<comment type="caution">
    <text evidence="6">The sequence shown here is derived from an EMBL/GenBank/DDBJ whole genome shotgun (WGS) entry which is preliminary data.</text>
</comment>